<feature type="domain" description="CobN/magnesium chelatase" evidence="1">
    <location>
        <begin position="276"/>
        <end position="1428"/>
    </location>
</feature>
<reference evidence="2" key="2">
    <citation type="submission" date="2020-09" db="EMBL/GenBank/DDBJ databases">
        <authorList>
            <person name="Sun Q."/>
            <person name="Ohkuma M."/>
        </authorList>
    </citation>
    <scope>NUCLEOTIDE SEQUENCE</scope>
    <source>
        <strain evidence="2">JCM 31311</strain>
    </source>
</reference>
<dbReference type="Pfam" id="PF02514">
    <property type="entry name" value="CobN-Mg_chel"/>
    <property type="match status" value="1"/>
</dbReference>
<dbReference type="CDD" id="cd02980">
    <property type="entry name" value="TRX_Fd_family"/>
    <property type="match status" value="1"/>
</dbReference>
<accession>A0A918FBP0</accession>
<dbReference type="CDD" id="cd10150">
    <property type="entry name" value="CobN_like"/>
    <property type="match status" value="1"/>
</dbReference>
<comment type="caution">
    <text evidence="2">The sequence shown here is derived from an EMBL/GenBank/DDBJ whole genome shotgun (WGS) entry which is preliminary data.</text>
</comment>
<dbReference type="EMBL" id="BMQL01000023">
    <property type="protein sequence ID" value="GGR19637.1"/>
    <property type="molecule type" value="Genomic_DNA"/>
</dbReference>
<evidence type="ECO:0000313" key="2">
    <source>
        <dbReference type="EMBL" id="GGR19637.1"/>
    </source>
</evidence>
<keyword evidence="3" id="KW-1185">Reference proteome</keyword>
<name>A0A918FBP0_9DEIO</name>
<dbReference type="Proteomes" id="UP000603865">
    <property type="component" value="Unassembled WGS sequence"/>
</dbReference>
<evidence type="ECO:0000259" key="1">
    <source>
        <dbReference type="Pfam" id="PF02514"/>
    </source>
</evidence>
<dbReference type="PANTHER" id="PTHR44119:SF4">
    <property type="entry name" value="AEROBIC COBALTOCHELATASE SUBUNIT COBN"/>
    <property type="match status" value="1"/>
</dbReference>
<evidence type="ECO:0000313" key="3">
    <source>
        <dbReference type="Proteomes" id="UP000603865"/>
    </source>
</evidence>
<proteinExistence type="predicted"/>
<organism evidence="2 3">
    <name type="scientific">Deinococcus ruber</name>
    <dbReference type="NCBI Taxonomy" id="1848197"/>
    <lineage>
        <taxon>Bacteria</taxon>
        <taxon>Thermotogati</taxon>
        <taxon>Deinococcota</taxon>
        <taxon>Deinococci</taxon>
        <taxon>Deinococcales</taxon>
        <taxon>Deinococcaceae</taxon>
        <taxon>Deinococcus</taxon>
    </lineage>
</organism>
<dbReference type="RefSeq" id="WP_229776160.1">
    <property type="nucleotide sequence ID" value="NZ_BMQL01000023.1"/>
</dbReference>
<dbReference type="PANTHER" id="PTHR44119">
    <property type="entry name" value="MAGNESIUM-CHELATASE SUBUNIT CHLH, CHLOROPLASTIC"/>
    <property type="match status" value="1"/>
</dbReference>
<dbReference type="InterPro" id="IPR003672">
    <property type="entry name" value="CobN/Mg_chltase"/>
</dbReference>
<reference evidence="2" key="1">
    <citation type="journal article" date="2014" name="Int. J. Syst. Evol. Microbiol.">
        <title>Complete genome sequence of Corynebacterium casei LMG S-19264T (=DSM 44701T), isolated from a smear-ripened cheese.</title>
        <authorList>
            <consortium name="US DOE Joint Genome Institute (JGI-PGF)"/>
            <person name="Walter F."/>
            <person name="Albersmeier A."/>
            <person name="Kalinowski J."/>
            <person name="Ruckert C."/>
        </authorList>
    </citation>
    <scope>NUCLEOTIDE SEQUENCE</scope>
    <source>
        <strain evidence="2">JCM 31311</strain>
    </source>
</reference>
<gene>
    <name evidence="2" type="ORF">GCM10008957_35180</name>
</gene>
<sequence length="1457" mass="157405">MADATIPRTVQRQKVTRADGKTVNIVQRRGHLSYCSSGCCCGHVDRGYAPLPVDAYKNGWISRKLRNTVHLTRSGCLGPCTLANVASLMFDGRSVWFHNVNTPWQVELIYDYIERMIQADRFLTPPPELAEYVFNFYDWDFRTPPEQAELPAAPTGPLAGIAVLSHADTDLLTLERVRGTLPEGFAHLHTHPLQRVRSEEAMDTLLAGALGSAAVLLLRVHGNLSGVPGFAALQAQARTRGQHVAVISGVGDLDPEFARAGSVPLDLLETLTTAFVQGGVEPLGQALRALSDRLLLTGFGSEAVRPTAEHGVYLPELENATREDWQQQADPARPTVGLLFYRAHLLSGNTGFVDALLEALSDAAVNGLAVYTSSLKALENGVPAALALMQGQVDAVISTLSFALGEVNSGDVTQPGQNVSALCALGVPVVQAVASGMARGAWALSSRGLSPLDTAMNVAIPEFDGRIIGVPVSFKENVGGGTVYVPDLERVARVAGIAARQAALRHTANRDKRIAFVLTNSGAKAASVGNAVGLDAPASLLNLLRAMRGRGYALPELPAQSDTLIHDLLSRGSYDDAHPLDPARAHRYRRSEYLNWYGDLPATPHRRMTAQWGEPKAVGPAVRAGTSTLGKNLSGGLPPSGMAEPWGDAGHYHFAALELGNALVALQPPRGYGMDPDAIYHQPDLPPTHHYAAFYRWLTSPAEEGGWGANAIVHVGKHGTLEWLPGKGVGLSGECFPDLLLGNTPLVYPFIINDPGEGSQAKRRAHAVVVDHLTPPMTSAETYGPLAELNALVNEYYAVEKLDPSKLPLLQGQIWKLVRDTNLQTDLDLKTMLSRDHGDHTHDWDDELTEEGVPVSLAEMDGSGVAHLLEDLDGYLCELGLAQIRDGLHVMGTMPPLPEMLRALTRLPNAGVPGMQGSLAGAFGLDLAALLARPGERLPGQLSILGTPCYSHADLLERLDSLSLELLTVLEDGGFQEAGIEPALRKVLGLGTSDLHAVLRFVCSELVPNLEQVDDEVQHTLDALEGRYVPAGPSGAPTRGMAHILPTGRNFYAVDPRALPSQAAWTVGQALARETAERYRAEHGSYPEMVGLSAWGTSQMRTHGDDVAQALALMGARPRWNATSRRLEGVEAMPLAELGRPRIDVTLRISGFFRDAFPHLIDLLDDAVTLVTGLDEDPAQNFPRKHYLAELDSGQAEDETPEAHDARARYRVFGAKPGSYGAGILPLIETGTWQGEADFARAFLEWGGYAYTRAESGTEAKEVFASRLRSVQVALHNQDNREHDIFDSDDYLQFHGGMIATIRSLTGVQPATYFGDTSRPERAAVRDLKEETLRVYRSRVVNPKWLDGIRRHGYKGGLELAATVDYLFGYDATAQVAPDFVYEGLAQTYALESVTRAFLEQSNPWALNAIASRLLEAAERGLWDAPDAGTLDALRGVLLGSEALLEERGEQHRGVTS</sequence>
<protein>
    <submittedName>
        <fullName evidence="2">Cobaltochelatase subunit CobN</fullName>
    </submittedName>
</protein>